<dbReference type="AlphaFoldDB" id="A0A839GPA1"/>
<protein>
    <submittedName>
        <fullName evidence="2">LEA14-like dessication related protein</fullName>
    </submittedName>
</protein>
<keyword evidence="3" id="KW-1185">Reference proteome</keyword>
<dbReference type="InterPro" id="IPR045043">
    <property type="entry name" value="Lea14-like"/>
</dbReference>
<comment type="caution">
    <text evidence="2">The sequence shown here is derived from an EMBL/GenBank/DDBJ whole genome shotgun (WGS) entry which is preliminary data.</text>
</comment>
<feature type="region of interest" description="Disordered" evidence="1">
    <location>
        <begin position="296"/>
        <end position="318"/>
    </location>
</feature>
<evidence type="ECO:0000313" key="2">
    <source>
        <dbReference type="EMBL" id="MBA9076727.1"/>
    </source>
</evidence>
<name>A0A839GPA1_9BACT</name>
<dbReference type="RefSeq" id="WP_182512481.1">
    <property type="nucleotide sequence ID" value="NZ_JACJIQ010000004.1"/>
</dbReference>
<evidence type="ECO:0000256" key="1">
    <source>
        <dbReference type="SAM" id="MobiDB-lite"/>
    </source>
</evidence>
<dbReference type="Gene3D" id="2.60.40.1820">
    <property type="match status" value="1"/>
</dbReference>
<organism evidence="2 3">
    <name type="scientific">Rufibacter quisquiliarum</name>
    <dbReference type="NCBI Taxonomy" id="1549639"/>
    <lineage>
        <taxon>Bacteria</taxon>
        <taxon>Pseudomonadati</taxon>
        <taxon>Bacteroidota</taxon>
        <taxon>Cytophagia</taxon>
        <taxon>Cytophagales</taxon>
        <taxon>Hymenobacteraceae</taxon>
        <taxon>Rufibacter</taxon>
    </lineage>
</organism>
<proteinExistence type="predicted"/>
<dbReference type="SUPFAM" id="SSF117070">
    <property type="entry name" value="LEA14-like"/>
    <property type="match status" value="1"/>
</dbReference>
<dbReference type="EMBL" id="JACJIQ010000004">
    <property type="protein sequence ID" value="MBA9076727.1"/>
    <property type="molecule type" value="Genomic_DNA"/>
</dbReference>
<dbReference type="Proteomes" id="UP000563094">
    <property type="component" value="Unassembled WGS sequence"/>
</dbReference>
<reference evidence="2 3" key="1">
    <citation type="submission" date="2020-08" db="EMBL/GenBank/DDBJ databases">
        <title>Genomic Encyclopedia of Type Strains, Phase IV (KMG-IV): sequencing the most valuable type-strain genomes for metagenomic binning, comparative biology and taxonomic classification.</title>
        <authorList>
            <person name="Goeker M."/>
        </authorList>
    </citation>
    <scope>NUCLEOTIDE SEQUENCE [LARGE SCALE GENOMIC DNA]</scope>
    <source>
        <strain evidence="2 3">DSM 29854</strain>
    </source>
</reference>
<sequence>MKKGLKITLLTLLVLVVAVGLVFALTPTRKLVRYFGPDIDYLRITNVQIDQQTATMNMVTQVKPSLLSGLVDSVAYDFKLYGTSIAKGKKVFSKAELEGDIQQLKLPVTMNHNVTRELVRRQVREGGKVRAHIIAFIDMRLFGRQQLDFDQDLDMILPALPGQELVDVKITDFGLDNMAMLMTMLIDNPNHFDFYVRRYDIKMKLKDFAFTSGKLKKVYLVKAQSKTPVQVEATSDIRSPLKTTFKAVFGDKDWPYHMVLHSVLEPKSDVVGTIEMDGEKTGSINIVEQLKKIKETNKAQKKAEKAQKKREKEKEARE</sequence>
<dbReference type="PANTHER" id="PTHR31459">
    <property type="match status" value="1"/>
</dbReference>
<gene>
    <name evidence="2" type="ORF">FHS90_001433</name>
</gene>
<dbReference type="PANTHER" id="PTHR31459:SF2">
    <property type="entry name" value="OS03G0843300 PROTEIN"/>
    <property type="match status" value="1"/>
</dbReference>
<evidence type="ECO:0000313" key="3">
    <source>
        <dbReference type="Proteomes" id="UP000563094"/>
    </source>
</evidence>
<accession>A0A839GPA1</accession>